<dbReference type="InterPro" id="IPR002102">
    <property type="entry name" value="Cohesin_dom"/>
</dbReference>
<dbReference type="InterPro" id="IPR008965">
    <property type="entry name" value="CBM2/CBM3_carb-bd_dom_sf"/>
</dbReference>
<dbReference type="CDD" id="cd08548">
    <property type="entry name" value="Type_I_cohesin_like"/>
    <property type="match status" value="1"/>
</dbReference>
<name>W4VA40_9FIRM</name>
<dbReference type="PANTHER" id="PTHR43308:SF5">
    <property type="entry name" value="S-LAYER PROTEIN _ PEPTIDOGLYCAN ENDO-BETA-N-ACETYLGLUCOSAMINIDASE"/>
    <property type="match status" value="1"/>
</dbReference>
<accession>W4VA40</accession>
<comment type="subcellular location">
    <subcellularLocation>
        <location evidence="1">Secreted</location>
    </subcellularLocation>
</comment>
<dbReference type="EMBL" id="BAVR01000041">
    <property type="protein sequence ID" value="GAE89609.1"/>
    <property type="molecule type" value="Genomic_DNA"/>
</dbReference>
<dbReference type="SUPFAM" id="SSF49384">
    <property type="entry name" value="Carbohydrate-binding domain"/>
    <property type="match status" value="1"/>
</dbReference>
<dbReference type="GO" id="GO:0005576">
    <property type="term" value="C:extracellular region"/>
    <property type="evidence" value="ECO:0007669"/>
    <property type="project" value="UniProtKB-SubCell"/>
</dbReference>
<keyword evidence="2" id="KW-0964">Secreted</keyword>
<evidence type="ECO:0000313" key="7">
    <source>
        <dbReference type="Proteomes" id="UP000019109"/>
    </source>
</evidence>
<dbReference type="PROSITE" id="PS51272">
    <property type="entry name" value="SLH"/>
    <property type="match status" value="2"/>
</dbReference>
<feature type="domain" description="SLH" evidence="5">
    <location>
        <begin position="155"/>
        <end position="222"/>
    </location>
</feature>
<dbReference type="Proteomes" id="UP000019109">
    <property type="component" value="Unassembled WGS sequence"/>
</dbReference>
<gene>
    <name evidence="6" type="ORF">JCM21531_3150</name>
</gene>
<dbReference type="Gene3D" id="2.60.40.680">
    <property type="match status" value="1"/>
</dbReference>
<evidence type="ECO:0000256" key="2">
    <source>
        <dbReference type="ARBA" id="ARBA00022525"/>
    </source>
</evidence>
<dbReference type="GO" id="GO:0000272">
    <property type="term" value="P:polysaccharide catabolic process"/>
    <property type="evidence" value="ECO:0007669"/>
    <property type="project" value="InterPro"/>
</dbReference>
<dbReference type="AlphaFoldDB" id="W4VA40"/>
<dbReference type="InterPro" id="IPR001119">
    <property type="entry name" value="SLH_dom"/>
</dbReference>
<dbReference type="STRING" id="1294263.JCM21531_3150"/>
<evidence type="ECO:0000256" key="1">
    <source>
        <dbReference type="ARBA" id="ARBA00004613"/>
    </source>
</evidence>
<dbReference type="PANTHER" id="PTHR43308">
    <property type="entry name" value="OUTER MEMBRANE PROTEIN ALPHA-RELATED"/>
    <property type="match status" value="1"/>
</dbReference>
<reference evidence="6" key="1">
    <citation type="journal article" date="2014" name="Genome Announc.">
        <title>Draft Genome Sequence of Clostridium straminisolvens Strain JCM 21531T, Isolated from a Cellulose-Degrading Bacterial Community.</title>
        <authorList>
            <person name="Yuki M."/>
            <person name="Oshima K."/>
            <person name="Suda W."/>
            <person name="Sakamoto M."/>
            <person name="Kitamura K."/>
            <person name="Iida T."/>
            <person name="Hattori M."/>
            <person name="Ohkuma M."/>
        </authorList>
    </citation>
    <scope>NUCLEOTIDE SEQUENCE [LARGE SCALE GENOMIC DNA]</scope>
    <source>
        <strain evidence="6">JCM 21531</strain>
    </source>
</reference>
<dbReference type="Pfam" id="PF00395">
    <property type="entry name" value="SLH"/>
    <property type="match status" value="2"/>
</dbReference>
<keyword evidence="3" id="KW-0677">Repeat</keyword>
<evidence type="ECO:0000256" key="3">
    <source>
        <dbReference type="ARBA" id="ARBA00022737"/>
    </source>
</evidence>
<evidence type="ECO:0000313" key="6">
    <source>
        <dbReference type="EMBL" id="GAE89609.1"/>
    </source>
</evidence>
<dbReference type="InterPro" id="IPR051465">
    <property type="entry name" value="Cell_Envelope_Struct_Comp"/>
</dbReference>
<protein>
    <recommendedName>
        <fullName evidence="5">SLH domain-containing protein</fullName>
    </recommendedName>
</protein>
<dbReference type="Pfam" id="PF00963">
    <property type="entry name" value="Cohesin"/>
    <property type="match status" value="1"/>
</dbReference>
<feature type="compositionally biased region" description="Polar residues" evidence="4">
    <location>
        <begin position="129"/>
        <end position="167"/>
    </location>
</feature>
<feature type="region of interest" description="Disordered" evidence="4">
    <location>
        <begin position="115"/>
        <end position="183"/>
    </location>
</feature>
<comment type="caution">
    <text evidence="6">The sequence shown here is derived from an EMBL/GenBank/DDBJ whole genome shotgun (WGS) entry which is preliminary data.</text>
</comment>
<sequence>MANIDFELQYDAELLEIIDIKPGDLVKSPSESFDYNVLDSEEIIVILYAEATGRGTESIKTDGVLCTIVLEVSKDAKPGTSRIKLVNLGGVADNTLREIYTEVIDGKVEIMEASAPAATPTPGSSETAKPTNAPTQDPGTGSSGTPQSTPKVTDSPKPSTTPNTTEQPVEDIPQSGAVGKHTPFLRGYPGGLFKPENNITRAEAAVIFAKLSGADENSAKNNSSISFKDLKDTHWAAWAIKYVTEEKLFGGYPDGTFMPDKIITRLNLQQLHTNSLKSSERSEKCRMLKSN</sequence>
<evidence type="ECO:0000256" key="4">
    <source>
        <dbReference type="SAM" id="MobiDB-lite"/>
    </source>
</evidence>
<dbReference type="GO" id="GO:0030246">
    <property type="term" value="F:carbohydrate binding"/>
    <property type="evidence" value="ECO:0007669"/>
    <property type="project" value="InterPro"/>
</dbReference>
<feature type="domain" description="SLH" evidence="5">
    <location>
        <begin position="223"/>
        <end position="286"/>
    </location>
</feature>
<evidence type="ECO:0000259" key="5">
    <source>
        <dbReference type="PROSITE" id="PS51272"/>
    </source>
</evidence>
<feature type="compositionally biased region" description="Low complexity" evidence="4">
    <location>
        <begin position="115"/>
        <end position="128"/>
    </location>
</feature>
<proteinExistence type="predicted"/>
<organism evidence="6 7">
    <name type="scientific">Acetivibrio straminisolvens JCM 21531</name>
    <dbReference type="NCBI Taxonomy" id="1294263"/>
    <lineage>
        <taxon>Bacteria</taxon>
        <taxon>Bacillati</taxon>
        <taxon>Bacillota</taxon>
        <taxon>Clostridia</taxon>
        <taxon>Eubacteriales</taxon>
        <taxon>Oscillospiraceae</taxon>
        <taxon>Acetivibrio</taxon>
    </lineage>
</organism>
<keyword evidence="7" id="KW-1185">Reference proteome</keyword>